<reference evidence="3 4" key="1">
    <citation type="submission" date="2011-07" db="EMBL/GenBank/DDBJ databases">
        <authorList>
            <person name="Coyne R."/>
            <person name="Brami D."/>
            <person name="Johnson J."/>
            <person name="Hostetler J."/>
            <person name="Hannick L."/>
            <person name="Clark T."/>
            <person name="Cassidy-Hanley D."/>
            <person name="Inman J."/>
        </authorList>
    </citation>
    <scope>NUCLEOTIDE SEQUENCE [LARGE SCALE GENOMIC DNA]</scope>
    <source>
        <strain evidence="3 4">G5</strain>
    </source>
</reference>
<dbReference type="eggNOG" id="ENOG502SI3K">
    <property type="taxonomic scope" value="Eukaryota"/>
</dbReference>
<keyword evidence="3" id="KW-0328">Glycosyltransferase</keyword>
<keyword evidence="3" id="KW-0436">Ligase</keyword>
<dbReference type="GO" id="GO:0047849">
    <property type="term" value="F:dextransucrase activity"/>
    <property type="evidence" value="ECO:0007669"/>
    <property type="project" value="UniProtKB-EC"/>
</dbReference>
<dbReference type="RefSeq" id="XP_004030704.1">
    <property type="nucleotide sequence ID" value="XM_004030656.1"/>
</dbReference>
<sequence length="1518" mass="176787">MNVLKTEPVKILQGHRVLVPEYDKLTKMEKLLTKIESDIQKRTKDQDKIAFLDTMKKVYLKKKIKYFYFKQTYILKKTHQLYQLILGEMHYQLGILKLDKFTSIIQKIFSGQNILMNVILQMKTNMEFDVDQLLYNLKNLKTRSVQQKRNNSFDVSKTSEQNISIPSYDKRDQYKPSLMKRLNKQESRLLQNYERIITMEKGTDTEEDMINAKRSSNIIQKQNEIEQIKNELIEANNDVSEFLNNKKNLNFGLEPSNAEKSLRSVLKDLSQKKNMLLNVLLFFFQKKNLFQWNRKDQIYQENNLCLIMDMKELKTIQLQDQKMLQIELRMHKKTINISKILKIVKIKEILNFKKTQHKFEKLQFEIKQKEKKLQDLEKKFKDIKNNNEQLEIKFKGVNGKLEEMLFAQKKRDDEEKARRKNTQKDIVFSQVDKDKIKKIIEENIKLKLKMKELVEEIKKIEDENKHNLNSFRKFIMSSNLTDEQKRFILGKAEDLFKLEYSKRFNIKEIEQMAKIDLEMLKDPLVKDCVGDGLLLVKNIKAEEKAKQQERLNNPNYDSEFDPELLEEGEKLIVRKVKRKVKRLNSKGEWIEDEIEIEEEVIIDTKTGKELRSRDKAPQSGLVVDPAIVDFVNKHGGLAIGGSKFVLPQKPGRPIDKDGKPVNEGEWFIDEKGNRVKMVKNANGDEEYEIEEKYIDENGQEKVRVKKMKVKKDQVIFTFLYFIKLYIIQNGNEYTEEQFIDPNTGKKVNVVKKVIKDKDGNDIIEEVTTDENGNKVVKRIKVQKDKDGNDVIEEEIVDQFGNKQIIRTKKMKDKDGNEVIVKEILNADGTVTTVTEKIDKKGNKIVIEEKIDKFGNKTKTEKKIVVGADGKQIIEEIYFDEKGNKITKNTKTMVDENGNSYAQETIVDQFGNKIIKNVRKKVDQNGNMYIEEEIIEADGKKRIIKKTVDKDGNEIEQEEIIDEHGNKIIITKKKNKDGIVTEERYNPLTGEKTILKKHIDSSGREVIEETKIDKNGNTQVTKKILSKDKNGNTIIEESFIDPKTGKQVTVQKKLTKDKFGNQIIEETYIDPSTGKQVTVKMKITKDKDANEVIEESYIDPATGKTVKKKVIKDKDGNEIIEESYIDPTTGKTVTIRKKITKDKDGNNIVEEQVIDENGNAKTVKTKVYRDIDGKQVIEEEITGADGKKYKVMKKFYRDENGNEIVEEEILDDNGNKVIIKKKIGKDGKITIEETKIGKDGKKTITQKIINNDGTIQETTIDSNGKVIHRQVNGQSKQEKEVQTDFDLEKQLKAILLQLGCDNSKVDELVQQIIDFINKGEAIVMGDSKKITNRMQQKGIIDDIINMSGHQVIKQNKYIKKNDNQQENEDKQLELLDGMDEDQQLEALFKKFMSKKNEMGDLIKLVKNNAGKNNNEDLDIEDFKKYFRKMQEIHAKCGENCPHLKRFYERLGFTWQKYKRRYLKLKDTKIQAFNKVKEVKNSLKSPQKEDYIWEPVEEAKSQSKGNVTNFPSNDEINKDK</sequence>
<keyword evidence="3" id="KW-0808">Transferase</keyword>
<dbReference type="InParanoid" id="G0QZ85"/>
<keyword evidence="3" id="KW-0378">Hydrolase</keyword>
<organism evidence="3 4">
    <name type="scientific">Ichthyophthirius multifiliis</name>
    <name type="common">White spot disease agent</name>
    <name type="synonym">Ich</name>
    <dbReference type="NCBI Taxonomy" id="5932"/>
    <lineage>
        <taxon>Eukaryota</taxon>
        <taxon>Sar</taxon>
        <taxon>Alveolata</taxon>
        <taxon>Ciliophora</taxon>
        <taxon>Intramacronucleata</taxon>
        <taxon>Oligohymenophorea</taxon>
        <taxon>Hymenostomatida</taxon>
        <taxon>Ophryoglenina</taxon>
        <taxon>Ichthyophthirius</taxon>
    </lineage>
</organism>
<dbReference type="EC" id="3.1.4.16" evidence="3"/>
<feature type="compositionally biased region" description="Polar residues" evidence="2">
    <location>
        <begin position="1500"/>
        <end position="1512"/>
    </location>
</feature>
<dbReference type="EC" id="2.4.1.5" evidence="3"/>
<feature type="coiled-coil region" evidence="1">
    <location>
        <begin position="211"/>
        <end position="245"/>
    </location>
</feature>
<gene>
    <name evidence="3" type="ORF">IMG5_155100</name>
</gene>
<feature type="coiled-coil region" evidence="1">
    <location>
        <begin position="436"/>
        <end position="470"/>
    </location>
</feature>
<dbReference type="OrthoDB" id="299077at2759"/>
<dbReference type="GO" id="GO:0008663">
    <property type="term" value="F:2',3'-cyclic-nucleotide 2'-phosphodiesterase activity"/>
    <property type="evidence" value="ECO:0007669"/>
    <property type="project" value="UniProtKB-EC"/>
</dbReference>
<accession>G0QZ85</accession>
<keyword evidence="4" id="KW-1185">Reference proteome</keyword>
<dbReference type="EC" id="3.6.3.14" evidence="3"/>
<protein>
    <submittedName>
        <fullName evidence="3">Phage head-tail family protein, putative</fullName>
        <ecNumber evidence="3">2.4.1.5</ecNumber>
        <ecNumber evidence="3">3.1.4.16</ecNumber>
        <ecNumber evidence="3">3.6.3.14</ecNumber>
        <ecNumber evidence="3">6.4.1.2</ecNumber>
    </submittedName>
</protein>
<proteinExistence type="predicted"/>
<dbReference type="EMBL" id="GL984141">
    <property type="protein sequence ID" value="EGR29468.1"/>
    <property type="molecule type" value="Genomic_DNA"/>
</dbReference>
<dbReference type="Proteomes" id="UP000008983">
    <property type="component" value="Unassembled WGS sequence"/>
</dbReference>
<dbReference type="EC" id="6.4.1.2" evidence="3"/>
<keyword evidence="1" id="KW-0175">Coiled coil</keyword>
<name>G0QZ85_ICHMU</name>
<dbReference type="GeneID" id="14905569"/>
<evidence type="ECO:0000256" key="2">
    <source>
        <dbReference type="SAM" id="MobiDB-lite"/>
    </source>
</evidence>
<evidence type="ECO:0000256" key="1">
    <source>
        <dbReference type="SAM" id="Coils"/>
    </source>
</evidence>
<dbReference type="STRING" id="857967.G0QZ85"/>
<feature type="coiled-coil region" evidence="1">
    <location>
        <begin position="352"/>
        <end position="393"/>
    </location>
</feature>
<evidence type="ECO:0000313" key="4">
    <source>
        <dbReference type="Proteomes" id="UP000008983"/>
    </source>
</evidence>
<dbReference type="OMA" id="NKMAHSI"/>
<dbReference type="GO" id="GO:0003989">
    <property type="term" value="F:acetyl-CoA carboxylase activity"/>
    <property type="evidence" value="ECO:0007669"/>
    <property type="project" value="UniProtKB-EC"/>
</dbReference>
<evidence type="ECO:0000313" key="3">
    <source>
        <dbReference type="EMBL" id="EGR29468.1"/>
    </source>
</evidence>
<feature type="region of interest" description="Disordered" evidence="2">
    <location>
        <begin position="1499"/>
        <end position="1518"/>
    </location>
</feature>